<dbReference type="InterPro" id="IPR014776">
    <property type="entry name" value="4pyrrole_Mease_sub2"/>
</dbReference>
<evidence type="ECO:0000313" key="9">
    <source>
        <dbReference type="Proteomes" id="UP000293300"/>
    </source>
</evidence>
<evidence type="ECO:0000259" key="7">
    <source>
        <dbReference type="Pfam" id="PF00590"/>
    </source>
</evidence>
<dbReference type="GO" id="GO:0070677">
    <property type="term" value="F:rRNA (cytosine-2'-O-)-methyltransferase activity"/>
    <property type="evidence" value="ECO:0007669"/>
    <property type="project" value="UniProtKB-UniRule"/>
</dbReference>
<evidence type="ECO:0000256" key="1">
    <source>
        <dbReference type="ARBA" id="ARBA00022490"/>
    </source>
</evidence>
<dbReference type="HAMAP" id="MF_01877">
    <property type="entry name" value="16SrRNA_methyltr_I"/>
    <property type="match status" value="1"/>
</dbReference>
<dbReference type="PANTHER" id="PTHR46111:SF1">
    <property type="entry name" value="RIBOSOMAL RNA SMALL SUBUNIT METHYLTRANSFERASE I"/>
    <property type="match status" value="1"/>
</dbReference>
<sequence length="238" mass="26353">MGKLYIVPTPIGNLDDMTFRAIAVLKAADLILAEDTRTSGKLLKHFEIATHMHSHHMHNEHKTVENLIKRLQAGETIALISDAGTPAISDPGFLLTRACVENNIEVDCLPGATAFVPALVNSGLPNDRFVFEGFLPEKKGRQTRYLALAEETRTMIFYVSPHKLVKTLAEYVQYFGADRPVSVSRELSKLHEETIRGTAEEVLKHFEAKPPKGEIVVVVGGKVLEARSKKQEARGTED</sequence>
<dbReference type="RefSeq" id="WP_131474653.1">
    <property type="nucleotide sequence ID" value="NZ_SJPE01000001.1"/>
</dbReference>
<dbReference type="AlphaFoldDB" id="A0A4V2L5K9"/>
<gene>
    <name evidence="6 8" type="primary">rsmI</name>
    <name evidence="8" type="ORF">EZL74_00640</name>
</gene>
<comment type="subcellular location">
    <subcellularLocation>
        <location evidence="6">Cytoplasm</location>
    </subcellularLocation>
</comment>
<dbReference type="SUPFAM" id="SSF53790">
    <property type="entry name" value="Tetrapyrrole methylase"/>
    <property type="match status" value="1"/>
</dbReference>
<evidence type="ECO:0000256" key="5">
    <source>
        <dbReference type="ARBA" id="ARBA00022691"/>
    </source>
</evidence>
<keyword evidence="2 6" id="KW-0698">rRNA processing</keyword>
<dbReference type="OrthoDB" id="9809084at2"/>
<comment type="caution">
    <text evidence="8">The sequence shown here is derived from an EMBL/GenBank/DDBJ whole genome shotgun (WGS) entry which is preliminary data.</text>
</comment>
<evidence type="ECO:0000256" key="6">
    <source>
        <dbReference type="HAMAP-Rule" id="MF_01877"/>
    </source>
</evidence>
<dbReference type="GO" id="GO:0005737">
    <property type="term" value="C:cytoplasm"/>
    <property type="evidence" value="ECO:0007669"/>
    <property type="project" value="UniProtKB-SubCell"/>
</dbReference>
<reference evidence="8 9" key="1">
    <citation type="submission" date="2019-02" db="EMBL/GenBank/DDBJ databases">
        <title>Flavobacterium sp. RD-2-33 isolated from forest soil.</title>
        <authorList>
            <person name="Chaudhary D.K."/>
        </authorList>
    </citation>
    <scope>NUCLEOTIDE SEQUENCE [LARGE SCALE GENOMIC DNA]</scope>
    <source>
        <strain evidence="8 9">RD-2-33</strain>
    </source>
</reference>
<dbReference type="InterPro" id="IPR000878">
    <property type="entry name" value="4pyrrol_Mease"/>
</dbReference>
<accession>A0A4V2L5K9</accession>
<evidence type="ECO:0000313" key="8">
    <source>
        <dbReference type="EMBL" id="TBX71041.1"/>
    </source>
</evidence>
<keyword evidence="4 6" id="KW-0808">Transferase</keyword>
<dbReference type="InterPro" id="IPR035996">
    <property type="entry name" value="4pyrrol_Methylase_sf"/>
</dbReference>
<comment type="similarity">
    <text evidence="6">Belongs to the methyltransferase superfamily. RsmI family.</text>
</comment>
<dbReference type="Gene3D" id="3.30.950.10">
    <property type="entry name" value="Methyltransferase, Cobalt-precorrin-4 Transmethylase, Domain 2"/>
    <property type="match status" value="1"/>
</dbReference>
<protein>
    <recommendedName>
        <fullName evidence="6">Ribosomal RNA small subunit methyltransferase I</fullName>
        <ecNumber evidence="6">2.1.1.198</ecNumber>
    </recommendedName>
    <alternativeName>
        <fullName evidence="6">16S rRNA 2'-O-ribose C1402 methyltransferase</fullName>
    </alternativeName>
    <alternativeName>
        <fullName evidence="6">rRNA (cytidine-2'-O-)-methyltransferase RsmI</fullName>
    </alternativeName>
</protein>
<dbReference type="PIRSF" id="PIRSF005917">
    <property type="entry name" value="MTase_YraL"/>
    <property type="match status" value="1"/>
</dbReference>
<dbReference type="Pfam" id="PF00590">
    <property type="entry name" value="TP_methylase"/>
    <property type="match status" value="1"/>
</dbReference>
<dbReference type="InterPro" id="IPR008189">
    <property type="entry name" value="rRNA_ssu_MeTfrase_I"/>
</dbReference>
<dbReference type="PROSITE" id="PS01296">
    <property type="entry name" value="RSMI"/>
    <property type="match status" value="1"/>
</dbReference>
<dbReference type="InterPro" id="IPR018063">
    <property type="entry name" value="SAM_MeTrfase_RsmI_CS"/>
</dbReference>
<keyword evidence="3 6" id="KW-0489">Methyltransferase</keyword>
<keyword evidence="9" id="KW-1185">Reference proteome</keyword>
<dbReference type="EC" id="2.1.1.198" evidence="6"/>
<dbReference type="PANTHER" id="PTHR46111">
    <property type="entry name" value="RIBOSOMAL RNA SMALL SUBUNIT METHYLTRANSFERASE I"/>
    <property type="match status" value="1"/>
</dbReference>
<name>A0A4V2L5K9_9FLAO</name>
<dbReference type="EMBL" id="SJPE01000001">
    <property type="protein sequence ID" value="TBX71041.1"/>
    <property type="molecule type" value="Genomic_DNA"/>
</dbReference>
<dbReference type="NCBIfam" id="TIGR00096">
    <property type="entry name" value="16S rRNA (cytidine(1402)-2'-O)-methyltransferase"/>
    <property type="match status" value="1"/>
</dbReference>
<dbReference type="Proteomes" id="UP000293300">
    <property type="component" value="Unassembled WGS sequence"/>
</dbReference>
<evidence type="ECO:0000256" key="4">
    <source>
        <dbReference type="ARBA" id="ARBA00022679"/>
    </source>
</evidence>
<dbReference type="InterPro" id="IPR014777">
    <property type="entry name" value="4pyrrole_Mease_sub1"/>
</dbReference>
<comment type="catalytic activity">
    <reaction evidence="6">
        <text>cytidine(1402) in 16S rRNA + S-adenosyl-L-methionine = 2'-O-methylcytidine(1402) in 16S rRNA + S-adenosyl-L-homocysteine + H(+)</text>
        <dbReference type="Rhea" id="RHEA:42924"/>
        <dbReference type="Rhea" id="RHEA-COMP:10285"/>
        <dbReference type="Rhea" id="RHEA-COMP:10286"/>
        <dbReference type="ChEBI" id="CHEBI:15378"/>
        <dbReference type="ChEBI" id="CHEBI:57856"/>
        <dbReference type="ChEBI" id="CHEBI:59789"/>
        <dbReference type="ChEBI" id="CHEBI:74495"/>
        <dbReference type="ChEBI" id="CHEBI:82748"/>
        <dbReference type="EC" id="2.1.1.198"/>
    </reaction>
</comment>
<dbReference type="CDD" id="cd11648">
    <property type="entry name" value="RsmI"/>
    <property type="match status" value="1"/>
</dbReference>
<dbReference type="FunFam" id="3.30.950.10:FF:000002">
    <property type="entry name" value="Ribosomal RNA small subunit methyltransferase I"/>
    <property type="match status" value="1"/>
</dbReference>
<dbReference type="FunFam" id="3.40.1010.10:FF:000007">
    <property type="entry name" value="Ribosomal RNA small subunit methyltransferase I"/>
    <property type="match status" value="1"/>
</dbReference>
<proteinExistence type="inferred from homology"/>
<dbReference type="Gene3D" id="3.40.1010.10">
    <property type="entry name" value="Cobalt-precorrin-4 Transmethylase, Domain 1"/>
    <property type="match status" value="1"/>
</dbReference>
<feature type="domain" description="Tetrapyrrole methylase" evidence="7">
    <location>
        <begin position="3"/>
        <end position="202"/>
    </location>
</feature>
<evidence type="ECO:0000256" key="3">
    <source>
        <dbReference type="ARBA" id="ARBA00022603"/>
    </source>
</evidence>
<keyword evidence="5 6" id="KW-0949">S-adenosyl-L-methionine</keyword>
<comment type="function">
    <text evidence="6">Catalyzes the 2'-O-methylation of the ribose of cytidine 1402 (C1402) in 16S rRNA.</text>
</comment>
<evidence type="ECO:0000256" key="2">
    <source>
        <dbReference type="ARBA" id="ARBA00022552"/>
    </source>
</evidence>
<organism evidence="8 9">
    <name type="scientific">Flavobacterium silvisoli</name>
    <dbReference type="NCBI Taxonomy" id="2529433"/>
    <lineage>
        <taxon>Bacteria</taxon>
        <taxon>Pseudomonadati</taxon>
        <taxon>Bacteroidota</taxon>
        <taxon>Flavobacteriia</taxon>
        <taxon>Flavobacteriales</taxon>
        <taxon>Flavobacteriaceae</taxon>
        <taxon>Flavobacterium</taxon>
    </lineage>
</organism>
<keyword evidence="1 6" id="KW-0963">Cytoplasm</keyword>